<keyword evidence="1" id="KW-1133">Transmembrane helix</keyword>
<keyword evidence="1" id="KW-0472">Membrane</keyword>
<evidence type="ECO:0000256" key="1">
    <source>
        <dbReference type="SAM" id="Phobius"/>
    </source>
</evidence>
<proteinExistence type="predicted"/>
<dbReference type="Pfam" id="PF13689">
    <property type="entry name" value="DUF4154"/>
    <property type="match status" value="1"/>
</dbReference>
<organism evidence="2 3">
    <name type="scientific">Photobacterium leiognathi subsp. mandapamensis</name>
    <name type="common">Photobacterium mandapamensis</name>
    <dbReference type="NCBI Taxonomy" id="48408"/>
    <lineage>
        <taxon>Bacteria</taxon>
        <taxon>Pseudomonadati</taxon>
        <taxon>Pseudomonadota</taxon>
        <taxon>Gammaproteobacteria</taxon>
        <taxon>Vibrionales</taxon>
        <taxon>Vibrionaceae</taxon>
        <taxon>Photobacterium</taxon>
    </lineage>
</organism>
<feature type="transmembrane region" description="Helical" evidence="1">
    <location>
        <begin position="29"/>
        <end position="46"/>
    </location>
</feature>
<gene>
    <name evidence="2" type="ORF">C0W93_15295</name>
</gene>
<keyword evidence="1" id="KW-0812">Transmembrane</keyword>
<sequence>MQSNDCAPNNKMKKKIVGLIGKPYHFCRLYILYFVVALALCINTLAHKVHAHNAADYEISAVYIYRFSQFITWPKTSEKLTYCTLGTDKVALTLSRLLKANNSGNNIVTLTNINQIDQCQIAYISPQREQKLNQIPIEQGVLTIGSGQSFLNKGGMIELRSMDNKVRPAIALVNAKRAKLSISSKLLKIAILPKLETQPVKGVQP</sequence>
<protein>
    <submittedName>
        <fullName evidence="2">DUF4154 domain-containing protein</fullName>
    </submittedName>
</protein>
<dbReference type="InterPro" id="IPR025293">
    <property type="entry name" value="YfiR/HmsC-like"/>
</dbReference>
<evidence type="ECO:0000313" key="3">
    <source>
        <dbReference type="Proteomes" id="UP000240530"/>
    </source>
</evidence>
<accession>A0A2T3KSD6</accession>
<evidence type="ECO:0000313" key="2">
    <source>
        <dbReference type="EMBL" id="PSV09362.1"/>
    </source>
</evidence>
<dbReference type="EMBL" id="PYNS01000019">
    <property type="protein sequence ID" value="PSV09362.1"/>
    <property type="molecule type" value="Genomic_DNA"/>
</dbReference>
<comment type="caution">
    <text evidence="2">The sequence shown here is derived from an EMBL/GenBank/DDBJ whole genome shotgun (WGS) entry which is preliminary data.</text>
</comment>
<dbReference type="AlphaFoldDB" id="A0A2T3KSD6"/>
<dbReference type="Proteomes" id="UP000240530">
    <property type="component" value="Unassembled WGS sequence"/>
</dbReference>
<reference evidence="2 3" key="1">
    <citation type="submission" date="2018-03" db="EMBL/GenBank/DDBJ databases">
        <title>Whole genome sequencing of Histamine producing bacteria.</title>
        <authorList>
            <person name="Butler K."/>
        </authorList>
    </citation>
    <scope>NUCLEOTIDE SEQUENCE [LARGE SCALE GENOMIC DNA]</scope>
    <source>
        <strain evidence="2 3">Res.4.1</strain>
    </source>
</reference>
<name>A0A2T3KSD6_PHOLD</name>